<keyword evidence="7" id="KW-1185">Reference proteome</keyword>
<dbReference type="GO" id="GO:0000156">
    <property type="term" value="F:phosphorelay response regulator activity"/>
    <property type="evidence" value="ECO:0007669"/>
    <property type="project" value="TreeGrafter"/>
</dbReference>
<keyword evidence="1 4" id="KW-0597">Phosphoprotein</keyword>
<reference evidence="6 7" key="1">
    <citation type="submission" date="2016-10" db="EMBL/GenBank/DDBJ databases">
        <authorList>
            <person name="de Groot N.N."/>
        </authorList>
    </citation>
    <scope>NUCLEOTIDE SEQUENCE [LARGE SCALE GENOMIC DNA]</scope>
    <source>
        <strain evidence="6 7">S5-249</strain>
    </source>
</reference>
<evidence type="ECO:0000256" key="2">
    <source>
        <dbReference type="ARBA" id="ARBA00023012"/>
    </source>
</evidence>
<evidence type="ECO:0000313" key="7">
    <source>
        <dbReference type="Proteomes" id="UP000198824"/>
    </source>
</evidence>
<name>A0A1I6LAI7_9SPHN</name>
<dbReference type="STRING" id="1166337.SAMN05192580_2490"/>
<evidence type="ECO:0000256" key="1">
    <source>
        <dbReference type="ARBA" id="ARBA00022553"/>
    </source>
</evidence>
<dbReference type="InterPro" id="IPR039420">
    <property type="entry name" value="WalR-like"/>
</dbReference>
<dbReference type="InterPro" id="IPR001789">
    <property type="entry name" value="Sig_transdc_resp-reg_receiver"/>
</dbReference>
<dbReference type="GO" id="GO:0032993">
    <property type="term" value="C:protein-DNA complex"/>
    <property type="evidence" value="ECO:0007669"/>
    <property type="project" value="TreeGrafter"/>
</dbReference>
<dbReference type="GO" id="GO:0005829">
    <property type="term" value="C:cytosol"/>
    <property type="evidence" value="ECO:0007669"/>
    <property type="project" value="TreeGrafter"/>
</dbReference>
<dbReference type="PROSITE" id="PS50110">
    <property type="entry name" value="RESPONSE_REGULATORY"/>
    <property type="match status" value="1"/>
</dbReference>
<evidence type="ECO:0000256" key="4">
    <source>
        <dbReference type="PROSITE-ProRule" id="PRU00169"/>
    </source>
</evidence>
<gene>
    <name evidence="6" type="ORF">SAMN05192580_2490</name>
</gene>
<dbReference type="SMART" id="SM00448">
    <property type="entry name" value="REC"/>
    <property type="match status" value="1"/>
</dbReference>
<evidence type="ECO:0000256" key="3">
    <source>
        <dbReference type="ARBA" id="ARBA00023125"/>
    </source>
</evidence>
<dbReference type="GO" id="GO:0006355">
    <property type="term" value="P:regulation of DNA-templated transcription"/>
    <property type="evidence" value="ECO:0007669"/>
    <property type="project" value="TreeGrafter"/>
</dbReference>
<evidence type="ECO:0000259" key="5">
    <source>
        <dbReference type="PROSITE" id="PS50110"/>
    </source>
</evidence>
<dbReference type="RefSeq" id="WP_093314976.1">
    <property type="nucleotide sequence ID" value="NZ_FOZG01000002.1"/>
</dbReference>
<dbReference type="PANTHER" id="PTHR48111:SF40">
    <property type="entry name" value="PHOSPHATE REGULON TRANSCRIPTIONAL REGULATORY PROTEIN PHOB"/>
    <property type="match status" value="1"/>
</dbReference>
<dbReference type="Proteomes" id="UP000198824">
    <property type="component" value="Unassembled WGS sequence"/>
</dbReference>
<dbReference type="PANTHER" id="PTHR48111">
    <property type="entry name" value="REGULATOR OF RPOS"/>
    <property type="match status" value="1"/>
</dbReference>
<keyword evidence="3" id="KW-0238">DNA-binding</keyword>
<dbReference type="GO" id="GO:0000976">
    <property type="term" value="F:transcription cis-regulatory region binding"/>
    <property type="evidence" value="ECO:0007669"/>
    <property type="project" value="TreeGrafter"/>
</dbReference>
<accession>A0A1I6LAI7</accession>
<dbReference type="InterPro" id="IPR011006">
    <property type="entry name" value="CheY-like_superfamily"/>
</dbReference>
<dbReference type="AlphaFoldDB" id="A0A1I6LAI7"/>
<keyword evidence="2" id="KW-0902">Two-component regulatory system</keyword>
<dbReference type="OrthoDB" id="7471842at2"/>
<organism evidence="6 7">
    <name type="scientific">Sphingomonas jatrophae</name>
    <dbReference type="NCBI Taxonomy" id="1166337"/>
    <lineage>
        <taxon>Bacteria</taxon>
        <taxon>Pseudomonadati</taxon>
        <taxon>Pseudomonadota</taxon>
        <taxon>Alphaproteobacteria</taxon>
        <taxon>Sphingomonadales</taxon>
        <taxon>Sphingomonadaceae</taxon>
        <taxon>Sphingomonas</taxon>
    </lineage>
</organism>
<dbReference type="EMBL" id="FOZG01000002">
    <property type="protein sequence ID" value="SFS00258.1"/>
    <property type="molecule type" value="Genomic_DNA"/>
</dbReference>
<feature type="modified residue" description="4-aspartylphosphate" evidence="4">
    <location>
        <position position="61"/>
    </location>
</feature>
<dbReference type="SUPFAM" id="SSF52172">
    <property type="entry name" value="CheY-like"/>
    <property type="match status" value="1"/>
</dbReference>
<dbReference type="Gene3D" id="3.40.50.2300">
    <property type="match status" value="1"/>
</dbReference>
<feature type="domain" description="Response regulatory" evidence="5">
    <location>
        <begin position="12"/>
        <end position="120"/>
    </location>
</feature>
<sequence>MIFGRRKRRIERILIVEDEPLVAFDNEHVLGDAGYRVVATVDTVADAVAALEDGADLVLADVSLSDGGNGIDVAQAAKARGTPLLFVTGACPVDAQALAVGCLAKPYSQRDLLAAIEAVDARLGGERVRRAPPGLTLFEA</sequence>
<protein>
    <submittedName>
        <fullName evidence="6">Response regulator receiver domain-containing protein</fullName>
    </submittedName>
</protein>
<proteinExistence type="predicted"/>
<dbReference type="Pfam" id="PF00072">
    <property type="entry name" value="Response_reg"/>
    <property type="match status" value="1"/>
</dbReference>
<evidence type="ECO:0000313" key="6">
    <source>
        <dbReference type="EMBL" id="SFS00258.1"/>
    </source>
</evidence>